<reference evidence="2" key="1">
    <citation type="journal article" date="2010" name="Science">
        <title>Signatures of adaptation to obligate biotrophy in the Hyaloperonospora arabidopsidis genome.</title>
        <authorList>
            <person name="Baxter L."/>
            <person name="Tripathy S."/>
            <person name="Ishaque N."/>
            <person name="Boot N."/>
            <person name="Cabral A."/>
            <person name="Kemen E."/>
            <person name="Thines M."/>
            <person name="Ah-Fong A."/>
            <person name="Anderson R."/>
            <person name="Badejoko W."/>
            <person name="Bittner-Eddy P."/>
            <person name="Boore J.L."/>
            <person name="Chibucos M.C."/>
            <person name="Coates M."/>
            <person name="Dehal P."/>
            <person name="Delehaunty K."/>
            <person name="Dong S."/>
            <person name="Downton P."/>
            <person name="Dumas B."/>
            <person name="Fabro G."/>
            <person name="Fronick C."/>
            <person name="Fuerstenberg S.I."/>
            <person name="Fulton L."/>
            <person name="Gaulin E."/>
            <person name="Govers F."/>
            <person name="Hughes L."/>
            <person name="Humphray S."/>
            <person name="Jiang R.H."/>
            <person name="Judelson H."/>
            <person name="Kamoun S."/>
            <person name="Kyung K."/>
            <person name="Meijer H."/>
            <person name="Minx P."/>
            <person name="Morris P."/>
            <person name="Nelson J."/>
            <person name="Phuntumart V."/>
            <person name="Qutob D."/>
            <person name="Rehmany A."/>
            <person name="Rougon-Cardoso A."/>
            <person name="Ryden P."/>
            <person name="Torto-Alalibo T."/>
            <person name="Studholme D."/>
            <person name="Wang Y."/>
            <person name="Win J."/>
            <person name="Wood J."/>
            <person name="Clifton S.W."/>
            <person name="Rogers J."/>
            <person name="Van den Ackerveken G."/>
            <person name="Jones J.D."/>
            <person name="McDowell J.M."/>
            <person name="Beynon J."/>
            <person name="Tyler B.M."/>
        </authorList>
    </citation>
    <scope>NUCLEOTIDE SEQUENCE [LARGE SCALE GENOMIC DNA]</scope>
    <source>
        <strain evidence="2">Emoy2</strain>
    </source>
</reference>
<dbReference type="Proteomes" id="UP000011713">
    <property type="component" value="Unassembled WGS sequence"/>
</dbReference>
<protein>
    <submittedName>
        <fullName evidence="1">Uncharacterized protein</fullName>
    </submittedName>
</protein>
<dbReference type="VEuPathDB" id="FungiDB:HpaG804138"/>
<reference evidence="1" key="2">
    <citation type="submission" date="2015-06" db="UniProtKB">
        <authorList>
            <consortium name="EnsemblProtists"/>
        </authorList>
    </citation>
    <scope>IDENTIFICATION</scope>
    <source>
        <strain evidence="1">Emoy2</strain>
    </source>
</reference>
<evidence type="ECO:0000313" key="2">
    <source>
        <dbReference type="Proteomes" id="UP000011713"/>
    </source>
</evidence>
<name>M4BCX2_HYAAE</name>
<dbReference type="InParanoid" id="M4BCX2"/>
<keyword evidence="2" id="KW-1185">Reference proteome</keyword>
<evidence type="ECO:0000313" key="1">
    <source>
        <dbReference type="EnsemblProtists" id="HpaP804138"/>
    </source>
</evidence>
<sequence>MNLTKWRRKSPNQAYHVQRQISLYKRSIPDRGGVDTLTALRVTRDDTEVVIVTYSRMSVDNVLSTKRTAQRDDQ</sequence>
<organism evidence="1 2">
    <name type="scientific">Hyaloperonospora arabidopsidis (strain Emoy2)</name>
    <name type="common">Downy mildew agent</name>
    <name type="synonym">Peronospora arabidopsidis</name>
    <dbReference type="NCBI Taxonomy" id="559515"/>
    <lineage>
        <taxon>Eukaryota</taxon>
        <taxon>Sar</taxon>
        <taxon>Stramenopiles</taxon>
        <taxon>Oomycota</taxon>
        <taxon>Peronosporomycetes</taxon>
        <taxon>Peronosporales</taxon>
        <taxon>Peronosporaceae</taxon>
        <taxon>Hyaloperonospora</taxon>
    </lineage>
</organism>
<accession>M4BCX2</accession>
<dbReference type="EMBL" id="JH598146">
    <property type="status" value="NOT_ANNOTATED_CDS"/>
    <property type="molecule type" value="Genomic_DNA"/>
</dbReference>
<dbReference type="HOGENOM" id="CLU_2693057_0_0_1"/>
<dbReference type="AlphaFoldDB" id="M4BCX2"/>
<proteinExistence type="predicted"/>
<dbReference type="EnsemblProtists" id="HpaT804138">
    <property type="protein sequence ID" value="HpaP804138"/>
    <property type="gene ID" value="HpaG804138"/>
</dbReference>